<dbReference type="SMART" id="SM00267">
    <property type="entry name" value="GGDEF"/>
    <property type="match status" value="1"/>
</dbReference>
<dbReference type="Proteomes" id="UP000008315">
    <property type="component" value="Chromosome"/>
</dbReference>
<comment type="catalytic activity">
    <reaction evidence="3">
        <text>2 GTP = 3',3'-c-di-GMP + 2 diphosphate</text>
        <dbReference type="Rhea" id="RHEA:24898"/>
        <dbReference type="ChEBI" id="CHEBI:33019"/>
        <dbReference type="ChEBI" id="CHEBI:37565"/>
        <dbReference type="ChEBI" id="CHEBI:58805"/>
        <dbReference type="EC" id="2.7.7.65"/>
    </reaction>
</comment>
<dbReference type="EC" id="2.7.7.65" evidence="2"/>
<protein>
    <recommendedName>
        <fullName evidence="2">diguanylate cyclase</fullName>
        <ecNumber evidence="2">2.7.7.65</ecNumber>
    </recommendedName>
</protein>
<feature type="transmembrane region" description="Helical" evidence="4">
    <location>
        <begin position="206"/>
        <end position="226"/>
    </location>
</feature>
<keyword evidence="4" id="KW-0812">Transmembrane</keyword>
<evidence type="ECO:0000256" key="3">
    <source>
        <dbReference type="ARBA" id="ARBA00034247"/>
    </source>
</evidence>
<dbReference type="FunFam" id="3.30.70.270:FF:000001">
    <property type="entry name" value="Diguanylate cyclase domain protein"/>
    <property type="match status" value="1"/>
</dbReference>
<dbReference type="NCBIfam" id="TIGR00254">
    <property type="entry name" value="GGDEF"/>
    <property type="match status" value="1"/>
</dbReference>
<dbReference type="InterPro" id="IPR000160">
    <property type="entry name" value="GGDEF_dom"/>
</dbReference>
<proteinExistence type="predicted"/>
<dbReference type="InterPro" id="IPR043128">
    <property type="entry name" value="Rev_trsase/Diguanyl_cyclase"/>
</dbReference>
<dbReference type="STRING" id="1091494.MEALZ_0268"/>
<dbReference type="Gene3D" id="3.30.70.270">
    <property type="match status" value="1"/>
</dbReference>
<evidence type="ECO:0000313" key="7">
    <source>
        <dbReference type="Proteomes" id="UP000008315"/>
    </source>
</evidence>
<accession>G4SW47</accession>
<evidence type="ECO:0000259" key="5">
    <source>
        <dbReference type="PROSITE" id="PS50887"/>
    </source>
</evidence>
<evidence type="ECO:0000256" key="2">
    <source>
        <dbReference type="ARBA" id="ARBA00012528"/>
    </source>
</evidence>
<comment type="cofactor">
    <cofactor evidence="1">
        <name>Mg(2+)</name>
        <dbReference type="ChEBI" id="CHEBI:18420"/>
    </cofactor>
</comment>
<dbReference type="HOGENOM" id="CLU_033810_2_0_6"/>
<dbReference type="InterPro" id="IPR021796">
    <property type="entry name" value="Tll0287-like_dom"/>
</dbReference>
<dbReference type="RefSeq" id="WP_014146777.1">
    <property type="nucleotide sequence ID" value="NC_016112.1"/>
</dbReference>
<dbReference type="CDD" id="cd01949">
    <property type="entry name" value="GGDEF"/>
    <property type="match status" value="1"/>
</dbReference>
<keyword evidence="4" id="KW-1133">Transmembrane helix</keyword>
<keyword evidence="4" id="KW-0472">Membrane</keyword>
<dbReference type="PANTHER" id="PTHR45138">
    <property type="entry name" value="REGULATORY COMPONENTS OF SENSORY TRANSDUCTION SYSTEM"/>
    <property type="match status" value="1"/>
</dbReference>
<dbReference type="KEGG" id="mah:MEALZ_0268"/>
<dbReference type="PROSITE" id="PS50887">
    <property type="entry name" value="GGDEF"/>
    <property type="match status" value="1"/>
</dbReference>
<dbReference type="GO" id="GO:1902201">
    <property type="term" value="P:negative regulation of bacterial-type flagellum-dependent cell motility"/>
    <property type="evidence" value="ECO:0007669"/>
    <property type="project" value="TreeGrafter"/>
</dbReference>
<dbReference type="GO" id="GO:0043709">
    <property type="term" value="P:cell adhesion involved in single-species biofilm formation"/>
    <property type="evidence" value="ECO:0007669"/>
    <property type="project" value="TreeGrafter"/>
</dbReference>
<name>G4SW47_META2</name>
<dbReference type="PATRIC" id="fig|271065.3.peg.279"/>
<evidence type="ECO:0000256" key="4">
    <source>
        <dbReference type="SAM" id="Phobius"/>
    </source>
</evidence>
<dbReference type="GO" id="GO:0052621">
    <property type="term" value="F:diguanylate cyclase activity"/>
    <property type="evidence" value="ECO:0007669"/>
    <property type="project" value="UniProtKB-EC"/>
</dbReference>
<dbReference type="InterPro" id="IPR050469">
    <property type="entry name" value="Diguanylate_Cyclase"/>
</dbReference>
<keyword evidence="7" id="KW-1185">Reference proteome</keyword>
<dbReference type="AlphaFoldDB" id="G4SW47"/>
<dbReference type="GO" id="GO:0005886">
    <property type="term" value="C:plasma membrane"/>
    <property type="evidence" value="ECO:0007669"/>
    <property type="project" value="TreeGrafter"/>
</dbReference>
<dbReference type="EMBL" id="FO082060">
    <property type="protein sequence ID" value="CCE21968.1"/>
    <property type="molecule type" value="Genomic_DNA"/>
</dbReference>
<dbReference type="SUPFAM" id="SSF55073">
    <property type="entry name" value="Nucleotide cyclase"/>
    <property type="match status" value="1"/>
</dbReference>
<feature type="domain" description="GGDEF" evidence="5">
    <location>
        <begin position="274"/>
        <end position="410"/>
    </location>
</feature>
<dbReference type="Pfam" id="PF11845">
    <property type="entry name" value="Tll0287-like"/>
    <property type="match status" value="1"/>
</dbReference>
<dbReference type="PANTHER" id="PTHR45138:SF9">
    <property type="entry name" value="DIGUANYLATE CYCLASE DGCM-RELATED"/>
    <property type="match status" value="1"/>
</dbReference>
<dbReference type="InterPro" id="IPR029787">
    <property type="entry name" value="Nucleotide_cyclase"/>
</dbReference>
<dbReference type="Pfam" id="PF00990">
    <property type="entry name" value="GGDEF"/>
    <property type="match status" value="1"/>
</dbReference>
<sequence>MKTRFFIFFVLLWLGLNGISLLLQVYNAQDTAKKIAFSQGKLFFQHIVTMRHWNARHGGVYVTVTEDTPPNPYLDIPGRDIVTLDGRRLTLINPAYMTRQLAELEHDKSGIQFHITSLHPKRPENKADDWETNALLAFEEGDSVFMDIATLHDEPFYRYMEPLKITEDCLRCHQNYQIGDIRGGISVSIPKTKIIPYVENQLSHIYLLHTVIASLGVMLLIVFHYTERLTQKQLSRAKSKLHLAYIDSLTRLPNRRYYDQYVQKEWQRALRHQYPLSIIMLDIDYFKNYNDAEGHPAGDQCLIELAKVLKLFSKRSDDFVCRYGGEEFCVVTACNAEQSQSLAEKLRDAVEKRRLRHPNSPVSHYVTLSLGVATVVPNNTLSAARLLDFADKALYLAKQNGRNRVEQFDQKQIDDAEMATIAEI</sequence>
<reference evidence="7" key="1">
    <citation type="journal article" date="2012" name="J. Bacteriol.">
        <title>Genome sequence of the haloalkaliphilic methanotrophic bacterium Methylomicrobium alcaliphilum 20Z.</title>
        <authorList>
            <person name="Vuilleumier S."/>
            <person name="Khmelenina V.N."/>
            <person name="Bringel F."/>
            <person name="Reshetnikov A.S."/>
            <person name="Lajus A."/>
            <person name="Mangenot S."/>
            <person name="Rouy Z."/>
            <person name="Op den Camp H.J."/>
            <person name="Jetten M.S."/>
            <person name="Dispirito A.A."/>
            <person name="Dunfield P."/>
            <person name="Klotz M.G."/>
            <person name="Semrau J.D."/>
            <person name="Stein L.Y."/>
            <person name="Barbe V."/>
            <person name="Medigue C."/>
            <person name="Trotsenko Y.A."/>
            <person name="Kalyuzhnaya M.G."/>
        </authorList>
    </citation>
    <scope>NUCLEOTIDE SEQUENCE [LARGE SCALE GENOMIC DNA]</scope>
    <source>
        <strain evidence="7">DSM 19304 / NCIMB 14124 / VKM B-2133 / 20Z</strain>
    </source>
</reference>
<evidence type="ECO:0000256" key="1">
    <source>
        <dbReference type="ARBA" id="ARBA00001946"/>
    </source>
</evidence>
<organism evidence="6 7">
    <name type="scientific">Methylotuvimicrobium alcaliphilum (strain DSM 19304 / NCIMB 14124 / VKM B-2133 / 20Z)</name>
    <name type="common">Methylomicrobium alcaliphilum</name>
    <dbReference type="NCBI Taxonomy" id="1091494"/>
    <lineage>
        <taxon>Bacteria</taxon>
        <taxon>Pseudomonadati</taxon>
        <taxon>Pseudomonadota</taxon>
        <taxon>Gammaproteobacteria</taxon>
        <taxon>Methylococcales</taxon>
        <taxon>Methylococcaceae</taxon>
        <taxon>Methylotuvimicrobium</taxon>
    </lineage>
</organism>
<evidence type="ECO:0000313" key="6">
    <source>
        <dbReference type="EMBL" id="CCE21968.1"/>
    </source>
</evidence>
<gene>
    <name evidence="6" type="ordered locus">MEALZ_0268</name>
</gene>